<organism evidence="2 3">
    <name type="scientific">Emergomyces africanus</name>
    <dbReference type="NCBI Taxonomy" id="1955775"/>
    <lineage>
        <taxon>Eukaryota</taxon>
        <taxon>Fungi</taxon>
        <taxon>Dikarya</taxon>
        <taxon>Ascomycota</taxon>
        <taxon>Pezizomycotina</taxon>
        <taxon>Eurotiomycetes</taxon>
        <taxon>Eurotiomycetidae</taxon>
        <taxon>Onygenales</taxon>
        <taxon>Ajellomycetaceae</taxon>
        <taxon>Emergomyces</taxon>
    </lineage>
</organism>
<feature type="region of interest" description="Disordered" evidence="1">
    <location>
        <begin position="26"/>
        <end position="57"/>
    </location>
</feature>
<feature type="compositionally biased region" description="Acidic residues" evidence="1">
    <location>
        <begin position="110"/>
        <end position="119"/>
    </location>
</feature>
<name>A0A1B7P4I6_9EURO</name>
<gene>
    <name evidence="2" type="ORF">ACJ72_01687</name>
</gene>
<keyword evidence="3" id="KW-1185">Reference proteome</keyword>
<feature type="region of interest" description="Disordered" evidence="1">
    <location>
        <begin position="100"/>
        <end position="127"/>
    </location>
</feature>
<dbReference type="EMBL" id="LGUA01000120">
    <property type="protein sequence ID" value="OAX83946.1"/>
    <property type="molecule type" value="Genomic_DNA"/>
</dbReference>
<evidence type="ECO:0000256" key="1">
    <source>
        <dbReference type="SAM" id="MobiDB-lite"/>
    </source>
</evidence>
<comment type="caution">
    <text evidence="2">The sequence shown here is derived from an EMBL/GenBank/DDBJ whole genome shotgun (WGS) entry which is preliminary data.</text>
</comment>
<evidence type="ECO:0000313" key="2">
    <source>
        <dbReference type="EMBL" id="OAX83946.1"/>
    </source>
</evidence>
<accession>A0A1B7P4I6</accession>
<dbReference type="AlphaFoldDB" id="A0A1B7P4I6"/>
<reference evidence="2 3" key="1">
    <citation type="submission" date="2015-07" db="EMBL/GenBank/DDBJ databases">
        <title>Emmonsia species relationships and genome sequence.</title>
        <authorList>
            <person name="Cuomo C.A."/>
            <person name="Schwartz I.S."/>
            <person name="Kenyon C."/>
            <person name="de Hoog G.S."/>
            <person name="Govender N.P."/>
            <person name="Botha A."/>
            <person name="Moreno L."/>
            <person name="de Vries M."/>
            <person name="Munoz J.F."/>
            <person name="Stielow J.B."/>
        </authorList>
    </citation>
    <scope>NUCLEOTIDE SEQUENCE [LARGE SCALE GENOMIC DNA]</scope>
    <source>
        <strain evidence="2 3">CBS 136260</strain>
    </source>
</reference>
<dbReference type="Proteomes" id="UP000091918">
    <property type="component" value="Unassembled WGS sequence"/>
</dbReference>
<evidence type="ECO:0000313" key="3">
    <source>
        <dbReference type="Proteomes" id="UP000091918"/>
    </source>
</evidence>
<protein>
    <submittedName>
        <fullName evidence="2">Uncharacterized protein</fullName>
    </submittedName>
</protein>
<proteinExistence type="predicted"/>
<sequence length="127" mass="14126">MPDIEGIAPPSPKTDPIQLEQMAMGVLGQSSEPKLSQGRPLAEPEIFGPDSCGGGPAIRDELIVESQGVGTPEEEPTKMRFHCRKRPKQRPVWNVLNQIDQQLETSQQVETEENEPEQGGEERLRQK</sequence>